<dbReference type="EMBL" id="OBEK01000001">
    <property type="protein sequence ID" value="SNZ02490.1"/>
    <property type="molecule type" value="Genomic_DNA"/>
</dbReference>
<accession>A0A285MZ51</accession>
<protein>
    <submittedName>
        <fullName evidence="3">Uncharacterized membrane-anchored protein</fullName>
    </submittedName>
</protein>
<dbReference type="Proteomes" id="UP000219356">
    <property type="component" value="Unassembled WGS sequence"/>
</dbReference>
<keyword evidence="1" id="KW-0812">Transmembrane</keyword>
<name>A0A285MZ51_9BACI</name>
<proteinExistence type="predicted"/>
<dbReference type="AlphaFoldDB" id="A0A285MZ51"/>
<dbReference type="OrthoDB" id="1750748at2"/>
<evidence type="ECO:0000313" key="4">
    <source>
        <dbReference type="Proteomes" id="UP000219356"/>
    </source>
</evidence>
<feature type="transmembrane region" description="Helical" evidence="1">
    <location>
        <begin position="139"/>
        <end position="159"/>
    </location>
</feature>
<dbReference type="InterPro" id="IPR012963">
    <property type="entry name" value="HAAS_TM"/>
</dbReference>
<sequence>MTLSKASQTFLDNLRVYLFASNKKEEEVKDLLEELEDHLYEAEQNGKSIEHIIGNSPKAYMKEVEAEVDKDGRFWILYMPMIILGAFAYLVMDKVLDNDRSYSMLSLIGNPVVFIVSILGLFGLYRYNAANHVSKKIEMIGYILFSIIQFSLFIGLLFADNYIESPIFTITPAANTAFISISFLVFVGLAIFSKTWFVVVMPILFFIPQLISRYIQISENTELVFLFCILLGLAAYMFWEAKRMN</sequence>
<keyword evidence="1" id="KW-0472">Membrane</keyword>
<dbReference type="SUPFAM" id="SSF158560">
    <property type="entry name" value="BH3980-like"/>
    <property type="match status" value="1"/>
</dbReference>
<evidence type="ECO:0000256" key="1">
    <source>
        <dbReference type="SAM" id="Phobius"/>
    </source>
</evidence>
<keyword evidence="1" id="KW-1133">Transmembrane helix</keyword>
<dbReference type="Pfam" id="PF08006">
    <property type="entry name" value="HAAS_TM"/>
    <property type="match status" value="1"/>
</dbReference>
<feature type="transmembrane region" description="Helical" evidence="1">
    <location>
        <begin position="165"/>
        <end position="189"/>
    </location>
</feature>
<keyword evidence="4" id="KW-1185">Reference proteome</keyword>
<feature type="domain" description="HAAS transmembrane region" evidence="2">
    <location>
        <begin position="89"/>
        <end position="203"/>
    </location>
</feature>
<organism evidence="3 4">
    <name type="scientific">Terribacillus aidingensis</name>
    <dbReference type="NCBI Taxonomy" id="586416"/>
    <lineage>
        <taxon>Bacteria</taxon>
        <taxon>Bacillati</taxon>
        <taxon>Bacillota</taxon>
        <taxon>Bacilli</taxon>
        <taxon>Bacillales</taxon>
        <taxon>Bacillaceae</taxon>
        <taxon>Terribacillus</taxon>
    </lineage>
</organism>
<evidence type="ECO:0000259" key="2">
    <source>
        <dbReference type="Pfam" id="PF08006"/>
    </source>
</evidence>
<reference evidence="4" key="1">
    <citation type="submission" date="2017-09" db="EMBL/GenBank/DDBJ databases">
        <authorList>
            <person name="Varghese N."/>
            <person name="Submissions S."/>
        </authorList>
    </citation>
    <scope>NUCLEOTIDE SEQUENCE [LARGE SCALE GENOMIC DNA]</scope>
    <source>
        <strain evidence="4">CGMCC 1.8913</strain>
    </source>
</reference>
<dbReference type="Gene3D" id="1.10.1900.10">
    <property type="entry name" value="c-terminal domain of poly(a) binding protein"/>
    <property type="match status" value="1"/>
</dbReference>
<gene>
    <name evidence="3" type="ORF">SAMN05421503_0122</name>
</gene>
<evidence type="ECO:0000313" key="3">
    <source>
        <dbReference type="EMBL" id="SNZ02490.1"/>
    </source>
</evidence>
<dbReference type="PANTHER" id="PTHR41307">
    <property type="entry name" value="MEMBRANE PROTEIN-RELATED"/>
    <property type="match status" value="1"/>
</dbReference>
<dbReference type="RefSeq" id="WP_097038281.1">
    <property type="nucleotide sequence ID" value="NZ_OBEK01000001.1"/>
</dbReference>
<feature type="transmembrane region" description="Helical" evidence="1">
    <location>
        <begin position="196"/>
        <end position="217"/>
    </location>
</feature>
<feature type="transmembrane region" description="Helical" evidence="1">
    <location>
        <begin position="223"/>
        <end position="239"/>
    </location>
</feature>
<feature type="transmembrane region" description="Helical" evidence="1">
    <location>
        <begin position="74"/>
        <end position="92"/>
    </location>
</feature>
<feature type="transmembrane region" description="Helical" evidence="1">
    <location>
        <begin position="104"/>
        <end position="127"/>
    </location>
</feature>
<dbReference type="PANTHER" id="PTHR41307:SF1">
    <property type="entry name" value="MEMBRANE PROTEIN"/>
    <property type="match status" value="1"/>
</dbReference>